<protein>
    <recommendedName>
        <fullName evidence="3">G protein-coupled receptor</fullName>
    </recommendedName>
</protein>
<proteinExistence type="predicted"/>
<organism evidence="1 2">
    <name type="scientific">Pristionchus entomophagus</name>
    <dbReference type="NCBI Taxonomy" id="358040"/>
    <lineage>
        <taxon>Eukaryota</taxon>
        <taxon>Metazoa</taxon>
        <taxon>Ecdysozoa</taxon>
        <taxon>Nematoda</taxon>
        <taxon>Chromadorea</taxon>
        <taxon>Rhabditida</taxon>
        <taxon>Rhabditina</taxon>
        <taxon>Diplogasteromorpha</taxon>
        <taxon>Diplogasteroidea</taxon>
        <taxon>Neodiplogasteridae</taxon>
        <taxon>Pristionchus</taxon>
    </lineage>
</organism>
<name>A0AAV5T884_9BILA</name>
<dbReference type="AlphaFoldDB" id="A0AAV5T884"/>
<dbReference type="EMBL" id="BTSX01000003">
    <property type="protein sequence ID" value="GMS88794.1"/>
    <property type="molecule type" value="Genomic_DNA"/>
</dbReference>
<feature type="non-terminal residue" evidence="1">
    <location>
        <position position="83"/>
    </location>
</feature>
<dbReference type="Proteomes" id="UP001432027">
    <property type="component" value="Unassembled WGS sequence"/>
</dbReference>
<comment type="caution">
    <text evidence="1">The sequence shown here is derived from an EMBL/GenBank/DDBJ whole genome shotgun (WGS) entry which is preliminary data.</text>
</comment>
<feature type="non-terminal residue" evidence="1">
    <location>
        <position position="1"/>
    </location>
</feature>
<evidence type="ECO:0000313" key="1">
    <source>
        <dbReference type="EMBL" id="GMS88794.1"/>
    </source>
</evidence>
<gene>
    <name evidence="1" type="ORF">PENTCL1PPCAC_10969</name>
</gene>
<sequence>LSEMVSSRSSIPPIDFFCSIFIVVISPLMSIDRLLHCMLIPPLRKFSSSQLHPDDCGPLPWAIPCSRANLIRMLSWRGDHSAI</sequence>
<accession>A0AAV5T884</accession>
<keyword evidence="2" id="KW-1185">Reference proteome</keyword>
<reference evidence="1" key="1">
    <citation type="submission" date="2023-10" db="EMBL/GenBank/DDBJ databases">
        <title>Genome assembly of Pristionchus species.</title>
        <authorList>
            <person name="Yoshida K."/>
            <person name="Sommer R.J."/>
        </authorList>
    </citation>
    <scope>NUCLEOTIDE SEQUENCE</scope>
    <source>
        <strain evidence="1">RS0144</strain>
    </source>
</reference>
<evidence type="ECO:0008006" key="3">
    <source>
        <dbReference type="Google" id="ProtNLM"/>
    </source>
</evidence>
<evidence type="ECO:0000313" key="2">
    <source>
        <dbReference type="Proteomes" id="UP001432027"/>
    </source>
</evidence>